<evidence type="ECO:0000313" key="3">
    <source>
        <dbReference type="Proteomes" id="UP000253209"/>
    </source>
</evidence>
<dbReference type="Gene3D" id="3.40.50.300">
    <property type="entry name" value="P-loop containing nucleotide triphosphate hydrolases"/>
    <property type="match status" value="1"/>
</dbReference>
<protein>
    <submittedName>
        <fullName evidence="2">ATPase</fullName>
    </submittedName>
</protein>
<dbReference type="OrthoDB" id="7438987at2"/>
<dbReference type="GO" id="GO:0016887">
    <property type="term" value="F:ATP hydrolysis activity"/>
    <property type="evidence" value="ECO:0007669"/>
    <property type="project" value="InterPro"/>
</dbReference>
<organism evidence="2 3">
    <name type="scientific">Mucilaginibacter hurinus</name>
    <dbReference type="NCBI Taxonomy" id="2201324"/>
    <lineage>
        <taxon>Bacteria</taxon>
        <taxon>Pseudomonadati</taxon>
        <taxon>Bacteroidota</taxon>
        <taxon>Sphingobacteriia</taxon>
        <taxon>Sphingobacteriales</taxon>
        <taxon>Sphingobacteriaceae</taxon>
        <taxon>Mucilaginibacter</taxon>
    </lineage>
</organism>
<dbReference type="SUPFAM" id="SSF52540">
    <property type="entry name" value="P-loop containing nucleoside triphosphate hydrolases"/>
    <property type="match status" value="1"/>
</dbReference>
<proteinExistence type="predicted"/>
<keyword evidence="3" id="KW-1185">Reference proteome</keyword>
<dbReference type="RefSeq" id="WP_114006079.1">
    <property type="nucleotide sequence ID" value="NZ_QGDC01000008.1"/>
</dbReference>
<dbReference type="PANTHER" id="PTHR23074:SF83">
    <property type="entry name" value="VACUOLAR PROTEIN SORTING-ASSOCIATED PROTEIN 4A"/>
    <property type="match status" value="1"/>
</dbReference>
<dbReference type="InterPro" id="IPR027417">
    <property type="entry name" value="P-loop_NTPase"/>
</dbReference>
<evidence type="ECO:0000313" key="2">
    <source>
        <dbReference type="EMBL" id="RCH54154.1"/>
    </source>
</evidence>
<reference evidence="2 3" key="1">
    <citation type="submission" date="2018-05" db="EMBL/GenBank/DDBJ databases">
        <title>Mucilaginibacter hurinus sp. nov., isolated from briquette warehouse soil.</title>
        <authorList>
            <person name="Choi L."/>
        </authorList>
    </citation>
    <scope>NUCLEOTIDE SEQUENCE [LARGE SCALE GENOMIC DNA]</scope>
    <source>
        <strain evidence="2 3">ZR32</strain>
    </source>
</reference>
<feature type="domain" description="AAA+ ATPase" evidence="1">
    <location>
        <begin position="74"/>
        <end position="228"/>
    </location>
</feature>
<dbReference type="SMART" id="SM00382">
    <property type="entry name" value="AAA"/>
    <property type="match status" value="1"/>
</dbReference>
<dbReference type="InterPro" id="IPR050304">
    <property type="entry name" value="MT-severing_AAA_ATPase"/>
</dbReference>
<dbReference type="InterPro" id="IPR003593">
    <property type="entry name" value="AAA+_ATPase"/>
</dbReference>
<sequence>MENNKPTFSDLFEHTINFPDPDMHERYNLLIGLDQTKETLKKILGLLINPDGVNEWANKYHPNANLILNFVTRRPPLIVLAGDVGSGKSELAYTIGDAVARQQNIDVELFPLSLATRGQGRVGQMTQLISSAFEYTLERAKKLKNTSGKSRGAVILLVDEADALAQSRESDQMHHEDKAGVNAFIRGIDSLGNGKFPAAVIMCTNRPNSLDPAIRRRAAEIVYFKRPSDEARQAVLSDPLSELGFSQADIKIIVEMTGPRNDREYGFTFSDIVQRLIPSLVLDAYPDSAIDPKRAIAITESILPTAPFKEMSNHGK</sequence>
<name>A0A367GKZ4_9SPHI</name>
<dbReference type="GO" id="GO:0005524">
    <property type="term" value="F:ATP binding"/>
    <property type="evidence" value="ECO:0007669"/>
    <property type="project" value="InterPro"/>
</dbReference>
<dbReference type="PANTHER" id="PTHR23074">
    <property type="entry name" value="AAA DOMAIN-CONTAINING"/>
    <property type="match status" value="1"/>
</dbReference>
<dbReference type="Pfam" id="PF00004">
    <property type="entry name" value="AAA"/>
    <property type="match status" value="1"/>
</dbReference>
<comment type="caution">
    <text evidence="2">The sequence shown here is derived from an EMBL/GenBank/DDBJ whole genome shotgun (WGS) entry which is preliminary data.</text>
</comment>
<dbReference type="Proteomes" id="UP000253209">
    <property type="component" value="Unassembled WGS sequence"/>
</dbReference>
<dbReference type="InterPro" id="IPR003959">
    <property type="entry name" value="ATPase_AAA_core"/>
</dbReference>
<dbReference type="EMBL" id="QGDC01000008">
    <property type="protein sequence ID" value="RCH54154.1"/>
    <property type="molecule type" value="Genomic_DNA"/>
</dbReference>
<gene>
    <name evidence="2" type="ORF">DJ568_14860</name>
</gene>
<evidence type="ECO:0000259" key="1">
    <source>
        <dbReference type="SMART" id="SM00382"/>
    </source>
</evidence>
<accession>A0A367GKZ4</accession>
<dbReference type="AlphaFoldDB" id="A0A367GKZ4"/>